<dbReference type="Gene3D" id="1.10.10.10">
    <property type="entry name" value="Winged helix-like DNA-binding domain superfamily/Winged helix DNA-binding domain"/>
    <property type="match status" value="1"/>
</dbReference>
<feature type="region of interest" description="Disordered" evidence="5">
    <location>
        <begin position="312"/>
        <end position="335"/>
    </location>
</feature>
<dbReference type="PANTHER" id="PTHR30346">
    <property type="entry name" value="TRANSCRIPTIONAL DUAL REGULATOR HCAR-RELATED"/>
    <property type="match status" value="1"/>
</dbReference>
<keyword evidence="4" id="KW-0804">Transcription</keyword>
<protein>
    <submittedName>
        <fullName evidence="7">LysR family transcriptional regulator</fullName>
    </submittedName>
</protein>
<keyword evidence="8" id="KW-1185">Reference proteome</keyword>
<keyword evidence="2" id="KW-0805">Transcription regulation</keyword>
<evidence type="ECO:0000256" key="3">
    <source>
        <dbReference type="ARBA" id="ARBA00023125"/>
    </source>
</evidence>
<evidence type="ECO:0000313" key="7">
    <source>
        <dbReference type="EMBL" id="GAA2147225.1"/>
    </source>
</evidence>
<organism evidence="7 8">
    <name type="scientific">Actinomadura napierensis</name>
    <dbReference type="NCBI Taxonomy" id="267854"/>
    <lineage>
        <taxon>Bacteria</taxon>
        <taxon>Bacillati</taxon>
        <taxon>Actinomycetota</taxon>
        <taxon>Actinomycetes</taxon>
        <taxon>Streptosporangiales</taxon>
        <taxon>Thermomonosporaceae</taxon>
        <taxon>Actinomadura</taxon>
    </lineage>
</organism>
<name>A0ABN2ZTI2_9ACTN</name>
<feature type="domain" description="HTH lysR-type" evidence="6">
    <location>
        <begin position="6"/>
        <end position="63"/>
    </location>
</feature>
<reference evidence="7 8" key="1">
    <citation type="journal article" date="2019" name="Int. J. Syst. Evol. Microbiol.">
        <title>The Global Catalogue of Microorganisms (GCM) 10K type strain sequencing project: providing services to taxonomists for standard genome sequencing and annotation.</title>
        <authorList>
            <consortium name="The Broad Institute Genomics Platform"/>
            <consortium name="The Broad Institute Genome Sequencing Center for Infectious Disease"/>
            <person name="Wu L."/>
            <person name="Ma J."/>
        </authorList>
    </citation>
    <scope>NUCLEOTIDE SEQUENCE [LARGE SCALE GENOMIC DNA]</scope>
    <source>
        <strain evidence="7 8">JCM 13850</strain>
    </source>
</reference>
<dbReference type="SUPFAM" id="SSF53850">
    <property type="entry name" value="Periplasmic binding protein-like II"/>
    <property type="match status" value="1"/>
</dbReference>
<proteinExistence type="inferred from homology"/>
<dbReference type="InterPro" id="IPR036390">
    <property type="entry name" value="WH_DNA-bd_sf"/>
</dbReference>
<dbReference type="InterPro" id="IPR000847">
    <property type="entry name" value="LysR_HTH_N"/>
</dbReference>
<evidence type="ECO:0000256" key="2">
    <source>
        <dbReference type="ARBA" id="ARBA00023015"/>
    </source>
</evidence>
<dbReference type="PROSITE" id="PS50931">
    <property type="entry name" value="HTH_LYSR"/>
    <property type="match status" value="1"/>
</dbReference>
<dbReference type="PANTHER" id="PTHR30346:SF0">
    <property type="entry name" value="HCA OPERON TRANSCRIPTIONAL ACTIVATOR HCAR"/>
    <property type="match status" value="1"/>
</dbReference>
<evidence type="ECO:0000256" key="4">
    <source>
        <dbReference type="ARBA" id="ARBA00023163"/>
    </source>
</evidence>
<dbReference type="Pfam" id="PF03466">
    <property type="entry name" value="LysR_substrate"/>
    <property type="match status" value="1"/>
</dbReference>
<evidence type="ECO:0000256" key="5">
    <source>
        <dbReference type="SAM" id="MobiDB-lite"/>
    </source>
</evidence>
<dbReference type="SUPFAM" id="SSF46785">
    <property type="entry name" value="Winged helix' DNA-binding domain"/>
    <property type="match status" value="1"/>
</dbReference>
<comment type="caution">
    <text evidence="7">The sequence shown here is derived from an EMBL/GenBank/DDBJ whole genome shotgun (WGS) entry which is preliminary data.</text>
</comment>
<accession>A0ABN2ZTI2</accession>
<comment type="similarity">
    <text evidence="1">Belongs to the LysR transcriptional regulatory family.</text>
</comment>
<gene>
    <name evidence="7" type="ORF">GCM10009727_49240</name>
</gene>
<keyword evidence="3" id="KW-0238">DNA-binding</keyword>
<evidence type="ECO:0000313" key="8">
    <source>
        <dbReference type="Proteomes" id="UP001501020"/>
    </source>
</evidence>
<dbReference type="EMBL" id="BAAAMR010000045">
    <property type="protein sequence ID" value="GAA2147225.1"/>
    <property type="molecule type" value="Genomic_DNA"/>
</dbReference>
<sequence>MDAVDLDLAQVRAFVATAEHLHFGRAAGELFLTQQALSKRIARLEDVLGLRLFDRTGHSVALTAAGERFLEPARRALAAADDAIVAARRDDRPLRLDVWGHLFDPMRTIGQVVARRPDLPIEPNLKRGLPEVVTALGRGDGDAGFGRVHALDEPLPGGLAHRLVRLAPMAAVMSEDHPLADAATLRPADLRGTTVWFPAEIGKLDFLDRFLADFGLSGEFGGVNLGLDFFLGHLRAETGHASLLPADVPVPDGVRSVPLTGPVPLYSWSLIWRAREQHPVLRSLLAEFAAAAREHGWLDYDPAVHWLPPTELDTRPVTVPSEGRPPARRPASGLG</sequence>
<dbReference type="Pfam" id="PF00126">
    <property type="entry name" value="HTH_1"/>
    <property type="match status" value="1"/>
</dbReference>
<evidence type="ECO:0000259" key="6">
    <source>
        <dbReference type="PROSITE" id="PS50931"/>
    </source>
</evidence>
<dbReference type="InterPro" id="IPR005119">
    <property type="entry name" value="LysR_subst-bd"/>
</dbReference>
<evidence type="ECO:0000256" key="1">
    <source>
        <dbReference type="ARBA" id="ARBA00009437"/>
    </source>
</evidence>
<dbReference type="Gene3D" id="3.40.190.10">
    <property type="entry name" value="Periplasmic binding protein-like II"/>
    <property type="match status" value="2"/>
</dbReference>
<dbReference type="PRINTS" id="PR00039">
    <property type="entry name" value="HTHLYSR"/>
</dbReference>
<dbReference type="InterPro" id="IPR036388">
    <property type="entry name" value="WH-like_DNA-bd_sf"/>
</dbReference>
<dbReference type="Proteomes" id="UP001501020">
    <property type="component" value="Unassembled WGS sequence"/>
</dbReference>